<dbReference type="AlphaFoldDB" id="S9SMV3"/>
<keyword evidence="1" id="KW-0812">Transmembrane</keyword>
<evidence type="ECO:0000313" key="2">
    <source>
        <dbReference type="EMBL" id="EPX91440.1"/>
    </source>
</evidence>
<dbReference type="EMBL" id="ASXA01000001">
    <property type="protein sequence ID" value="EPX91440.1"/>
    <property type="molecule type" value="Genomic_DNA"/>
</dbReference>
<evidence type="ECO:0000313" key="3">
    <source>
        <dbReference type="Proteomes" id="UP000015340"/>
    </source>
</evidence>
<protein>
    <submittedName>
        <fullName evidence="2">Uncharacterized protein</fullName>
    </submittedName>
</protein>
<reference evidence="2 3" key="1">
    <citation type="journal article" date="2014" name="J. Clin. Microbiol.">
        <title>Characterization of Streptococcus tigurinus Small-Colony Variants Causing Prosthetic Joint Infection by Comparative Whole-Genome Analyses.</title>
        <authorList>
            <person name="Zbinden A."/>
            <person name="Quiblier C."/>
            <person name="Hernandez D."/>
            <person name="Herzog K."/>
            <person name="Bodler P."/>
            <person name="Senn M.M."/>
            <person name="Gizard Y."/>
            <person name="Schrenzel J."/>
            <person name="Francois P."/>
        </authorList>
    </citation>
    <scope>NUCLEOTIDE SEQUENCE [LARGE SCALE GENOMIC DNA]</scope>
    <source>
        <strain evidence="2 3">2426</strain>
    </source>
</reference>
<dbReference type="PATRIC" id="fig|1333865.3.peg.591"/>
<organism evidence="2 3">
    <name type="scientific">Streptococcus oralis subsp. tigurinus 2426</name>
    <dbReference type="NCBI Taxonomy" id="1333865"/>
    <lineage>
        <taxon>Bacteria</taxon>
        <taxon>Bacillati</taxon>
        <taxon>Bacillota</taxon>
        <taxon>Bacilli</taxon>
        <taxon>Lactobacillales</taxon>
        <taxon>Streptococcaceae</taxon>
        <taxon>Streptococcus</taxon>
    </lineage>
</organism>
<comment type="caution">
    <text evidence="2">The sequence shown here is derived from an EMBL/GenBank/DDBJ whole genome shotgun (WGS) entry which is preliminary data.</text>
</comment>
<feature type="transmembrane region" description="Helical" evidence="1">
    <location>
        <begin position="40"/>
        <end position="61"/>
    </location>
</feature>
<keyword evidence="1" id="KW-0472">Membrane</keyword>
<sequence length="68" mass="7916">MKKIISRYYFLIAILLVIADQFFIRWLLHSDLAAGLSDFAYYLSDMLLNFLVVLPAFVPIIEIDLEYG</sequence>
<evidence type="ECO:0000256" key="1">
    <source>
        <dbReference type="SAM" id="Phobius"/>
    </source>
</evidence>
<accession>S9SMV3</accession>
<name>S9SMV3_STROR</name>
<keyword evidence="1" id="KW-1133">Transmembrane helix</keyword>
<proteinExistence type="predicted"/>
<gene>
    <name evidence="2" type="ORF">L698_02955</name>
</gene>
<feature type="transmembrane region" description="Helical" evidence="1">
    <location>
        <begin position="7"/>
        <end position="28"/>
    </location>
</feature>
<dbReference type="Proteomes" id="UP000015340">
    <property type="component" value="Unassembled WGS sequence"/>
</dbReference>